<protein>
    <submittedName>
        <fullName evidence="8">DNA-binding response regulator</fullName>
    </submittedName>
</protein>
<evidence type="ECO:0000256" key="1">
    <source>
        <dbReference type="ARBA" id="ARBA00022490"/>
    </source>
</evidence>
<dbReference type="PANTHER" id="PTHR37299:SF3">
    <property type="entry name" value="STAGE 0 SPORULATION PROTEIN A HOMOLOG"/>
    <property type="match status" value="1"/>
</dbReference>
<dbReference type="GO" id="GO:0000156">
    <property type="term" value="F:phosphorelay response regulator activity"/>
    <property type="evidence" value="ECO:0007669"/>
    <property type="project" value="InterPro"/>
</dbReference>
<organism evidence="8 9">
    <name type="scientific">Enterococcus florum</name>
    <dbReference type="NCBI Taxonomy" id="2480627"/>
    <lineage>
        <taxon>Bacteria</taxon>
        <taxon>Bacillati</taxon>
        <taxon>Bacillota</taxon>
        <taxon>Bacilli</taxon>
        <taxon>Lactobacillales</taxon>
        <taxon>Enterococcaceae</taxon>
        <taxon>Enterococcus</taxon>
    </lineage>
</organism>
<gene>
    <name evidence="8" type="ORF">NRIC_35610</name>
</gene>
<dbReference type="SMART" id="SM00850">
    <property type="entry name" value="LytTR"/>
    <property type="match status" value="1"/>
</dbReference>
<dbReference type="SUPFAM" id="SSF52172">
    <property type="entry name" value="CheY-like"/>
    <property type="match status" value="1"/>
</dbReference>
<dbReference type="SMART" id="SM00448">
    <property type="entry name" value="REC"/>
    <property type="match status" value="1"/>
</dbReference>
<dbReference type="InterPro" id="IPR011006">
    <property type="entry name" value="CheY-like_superfamily"/>
</dbReference>
<feature type="domain" description="HTH LytTR-type" evidence="7">
    <location>
        <begin position="144"/>
        <end position="246"/>
    </location>
</feature>
<dbReference type="Gene3D" id="3.40.50.2300">
    <property type="match status" value="1"/>
</dbReference>
<keyword evidence="8" id="KW-0238">DNA-binding</keyword>
<keyword evidence="1" id="KW-0963">Cytoplasm</keyword>
<evidence type="ECO:0000313" key="8">
    <source>
        <dbReference type="EMBL" id="GCF95670.1"/>
    </source>
</evidence>
<dbReference type="EMBL" id="BJCC01000036">
    <property type="protein sequence ID" value="GCF95670.1"/>
    <property type="molecule type" value="Genomic_DNA"/>
</dbReference>
<keyword evidence="9" id="KW-1185">Reference proteome</keyword>
<dbReference type="InterPro" id="IPR001789">
    <property type="entry name" value="Sig_transdc_resp-reg_receiver"/>
</dbReference>
<keyword evidence="5" id="KW-0597">Phosphoprotein</keyword>
<evidence type="ECO:0000256" key="2">
    <source>
        <dbReference type="ARBA" id="ARBA00023012"/>
    </source>
</evidence>
<keyword evidence="2" id="KW-0902">Two-component regulatory system</keyword>
<evidence type="ECO:0000259" key="7">
    <source>
        <dbReference type="PROSITE" id="PS50930"/>
    </source>
</evidence>
<dbReference type="Pfam" id="PF04397">
    <property type="entry name" value="LytTR"/>
    <property type="match status" value="1"/>
</dbReference>
<dbReference type="RefSeq" id="WP_146624046.1">
    <property type="nucleotide sequence ID" value="NZ_BJCC01000036.1"/>
</dbReference>
<dbReference type="Proteomes" id="UP000290567">
    <property type="component" value="Unassembled WGS sequence"/>
</dbReference>
<evidence type="ECO:0000259" key="6">
    <source>
        <dbReference type="PROSITE" id="PS50110"/>
    </source>
</evidence>
<dbReference type="Pfam" id="PF00072">
    <property type="entry name" value="Response_reg"/>
    <property type="match status" value="1"/>
</dbReference>
<dbReference type="InterPro" id="IPR046947">
    <property type="entry name" value="LytR-like"/>
</dbReference>
<dbReference type="InterPro" id="IPR007492">
    <property type="entry name" value="LytTR_DNA-bd_dom"/>
</dbReference>
<dbReference type="PROSITE" id="PS50110">
    <property type="entry name" value="RESPONSE_REGULATORY"/>
    <property type="match status" value="1"/>
</dbReference>
<dbReference type="PANTHER" id="PTHR37299">
    <property type="entry name" value="TRANSCRIPTIONAL REGULATOR-RELATED"/>
    <property type="match status" value="1"/>
</dbReference>
<comment type="function">
    <text evidence="4">Required for high-level post-exponential phase expression of a series of secreted proteins.</text>
</comment>
<dbReference type="OrthoDB" id="9809318at2"/>
<dbReference type="PROSITE" id="PS50930">
    <property type="entry name" value="HTH_LYTTR"/>
    <property type="match status" value="1"/>
</dbReference>
<keyword evidence="3" id="KW-0010">Activator</keyword>
<evidence type="ECO:0000256" key="4">
    <source>
        <dbReference type="ARBA" id="ARBA00037164"/>
    </source>
</evidence>
<dbReference type="AlphaFoldDB" id="A0A4P5PC68"/>
<reference evidence="9" key="1">
    <citation type="submission" date="2019-02" db="EMBL/GenBank/DDBJ databases">
        <title>Draft genome sequence of Enterococcus sp. Gos25-1.</title>
        <authorList>
            <person name="Tanaka N."/>
            <person name="Shiwa Y."/>
            <person name="Fujita N."/>
        </authorList>
    </citation>
    <scope>NUCLEOTIDE SEQUENCE [LARGE SCALE GENOMIC DNA]</scope>
    <source>
        <strain evidence="9">Gos25-1</strain>
    </source>
</reference>
<comment type="caution">
    <text evidence="8">The sequence shown here is derived from an EMBL/GenBank/DDBJ whole genome shotgun (WGS) entry which is preliminary data.</text>
</comment>
<feature type="modified residue" description="4-aspartylphosphate" evidence="5">
    <location>
        <position position="60"/>
    </location>
</feature>
<feature type="domain" description="Response regulatory" evidence="6">
    <location>
        <begin position="3"/>
        <end position="127"/>
    </location>
</feature>
<evidence type="ECO:0000256" key="5">
    <source>
        <dbReference type="PROSITE-ProRule" id="PRU00169"/>
    </source>
</evidence>
<name>A0A4P5PC68_9ENTE</name>
<evidence type="ECO:0000313" key="9">
    <source>
        <dbReference type="Proteomes" id="UP000290567"/>
    </source>
</evidence>
<evidence type="ECO:0000256" key="3">
    <source>
        <dbReference type="ARBA" id="ARBA00023159"/>
    </source>
</evidence>
<accession>A0A4P5PC68</accession>
<dbReference type="Gene3D" id="2.40.50.1020">
    <property type="entry name" value="LytTr DNA-binding domain"/>
    <property type="match status" value="1"/>
</dbReference>
<proteinExistence type="predicted"/>
<dbReference type="GO" id="GO:0003677">
    <property type="term" value="F:DNA binding"/>
    <property type="evidence" value="ECO:0007669"/>
    <property type="project" value="UniProtKB-KW"/>
</dbReference>
<sequence>MVAIYICEDNLIFQQEVKRTIENYLMIQAYNMHVALATADPQALLEEIHEGNERSIYFLDVDLKHESMNGFDLGKQIRQLDTRGFIIFITDHSELLAETFKFRLEAMDYIIKGDLENIQKRVCECLDSAKDRLDAEQKETRRYLPIKSNNERFYIPIEDIYFIETSPHQHKVALYAEDQQIEFFGILNKLEDELGESFIRVHRSYLVNSKKITRIDFKARMIHFEDELSCPFTRSMKNELKTLEAKEGLANSR</sequence>